<evidence type="ECO:0000313" key="1">
    <source>
        <dbReference type="EMBL" id="URZ09418.1"/>
    </source>
</evidence>
<dbReference type="RefSeq" id="WP_077833534.1">
    <property type="nucleotide sequence ID" value="NZ_CP096983.1"/>
</dbReference>
<dbReference type="AlphaFoldDB" id="A0A1S8MAE4"/>
<reference evidence="1 2" key="1">
    <citation type="submission" date="2022-04" db="EMBL/GenBank/DDBJ databases">
        <title>Genome sequence of C. roseum typestrain.</title>
        <authorList>
            <person name="Poehlein A."/>
            <person name="Schoch T."/>
            <person name="Duerre P."/>
            <person name="Daniel R."/>
        </authorList>
    </citation>
    <scope>NUCLEOTIDE SEQUENCE [LARGE SCALE GENOMIC DNA]</scope>
    <source>
        <strain evidence="1 2">DSM 7320</strain>
    </source>
</reference>
<accession>A0A1S8MAE4</accession>
<keyword evidence="2" id="KW-1185">Reference proteome</keyword>
<evidence type="ECO:0000313" key="2">
    <source>
        <dbReference type="Proteomes" id="UP000190951"/>
    </source>
</evidence>
<protein>
    <submittedName>
        <fullName evidence="1">Uncharacterized protein</fullName>
    </submittedName>
</protein>
<dbReference type="Proteomes" id="UP000190951">
    <property type="component" value="Chromosome"/>
</dbReference>
<dbReference type="EMBL" id="CP096983">
    <property type="protein sequence ID" value="URZ09418.1"/>
    <property type="molecule type" value="Genomic_DNA"/>
</dbReference>
<dbReference type="KEGG" id="crw:CROST_000890"/>
<name>A0A1S8MAE4_9CLOT</name>
<gene>
    <name evidence="1" type="ORF">CROST_000890</name>
</gene>
<sequence length="192" mass="21697">MKKLRINIPIIIIILIIVGGIFALRPIKDISLPKSKGSINQQITRLNPKMSITSDRINTSISISEDDLNNILYTYIKDKVNLTGLETTVDSNRIKIYANTDILQVLPTQAIFEFVPYMKNDTVNFKLEKVSLGRITIPKSYYLDILKKINSDYISVNDDSITVKKEAISPLVISNCKANNGRVDLSVYYLTK</sequence>
<organism evidence="1 2">
    <name type="scientific">Clostridium felsineum</name>
    <dbReference type="NCBI Taxonomy" id="36839"/>
    <lineage>
        <taxon>Bacteria</taxon>
        <taxon>Bacillati</taxon>
        <taxon>Bacillota</taxon>
        <taxon>Clostridia</taxon>
        <taxon>Eubacteriales</taxon>
        <taxon>Clostridiaceae</taxon>
        <taxon>Clostridium</taxon>
    </lineage>
</organism>
<proteinExistence type="predicted"/>